<gene>
    <name evidence="1" type="ORF">ELG94_12255</name>
</gene>
<organism evidence="1 2">
    <name type="scientific">Rhizobium ruizarguesonis</name>
    <dbReference type="NCBI Taxonomy" id="2081791"/>
    <lineage>
        <taxon>Bacteria</taxon>
        <taxon>Pseudomonadati</taxon>
        <taxon>Pseudomonadota</taxon>
        <taxon>Alphaproteobacteria</taxon>
        <taxon>Hyphomicrobiales</taxon>
        <taxon>Rhizobiaceae</taxon>
        <taxon>Rhizobium/Agrobacterium group</taxon>
        <taxon>Rhizobium</taxon>
    </lineage>
</organism>
<evidence type="ECO:0000313" key="1">
    <source>
        <dbReference type="EMBL" id="TBF19028.1"/>
    </source>
</evidence>
<evidence type="ECO:0000313" key="2">
    <source>
        <dbReference type="Proteomes" id="UP000291892"/>
    </source>
</evidence>
<dbReference type="AlphaFoldDB" id="A0AAE8U266"/>
<sequence length="64" mass="6986">MIIQHLGHGRIFHERYEYIRTPTEPQKISGASTIPATIILVTAKTPQTRPGAKSMTAVEALVSA</sequence>
<protein>
    <submittedName>
        <fullName evidence="1">Uncharacterized protein</fullName>
    </submittedName>
</protein>
<reference evidence="1 2" key="1">
    <citation type="submission" date="2019-02" db="EMBL/GenBank/DDBJ databases">
        <title>The genomic architecture of introgression among sibling species of bacteria.</title>
        <authorList>
            <person name="Cavassim M.I.A."/>
            <person name="Moeskjaer S."/>
            <person name="Moslemi C."/>
            <person name="Fields B."/>
            <person name="Bachmann A."/>
            <person name="Vilhjalmsson B."/>
            <person name="Schierup M.H."/>
            <person name="Young J.P.W."/>
            <person name="Andersen S.U."/>
        </authorList>
    </citation>
    <scope>NUCLEOTIDE SEQUENCE [LARGE SCALE GENOMIC DNA]</scope>
    <source>
        <strain evidence="1 2">SM42</strain>
    </source>
</reference>
<comment type="caution">
    <text evidence="1">The sequence shown here is derived from an EMBL/GenBank/DDBJ whole genome shotgun (WGS) entry which is preliminary data.</text>
</comment>
<accession>A0AAE8U266</accession>
<dbReference type="Proteomes" id="UP000291892">
    <property type="component" value="Unassembled WGS sequence"/>
</dbReference>
<name>A0AAE8U266_9HYPH</name>
<dbReference type="EMBL" id="SIKX01000001">
    <property type="protein sequence ID" value="TBF19028.1"/>
    <property type="molecule type" value="Genomic_DNA"/>
</dbReference>
<proteinExistence type="predicted"/>